<evidence type="ECO:0000313" key="2">
    <source>
        <dbReference type="EMBL" id="GJE65169.1"/>
    </source>
</evidence>
<reference evidence="2" key="1">
    <citation type="journal article" date="2021" name="Front. Microbiol.">
        <title>Comprehensive Comparative Genomics and Phenotyping of Methylobacterium Species.</title>
        <authorList>
            <person name="Alessa O."/>
            <person name="Ogura Y."/>
            <person name="Fujitani Y."/>
            <person name="Takami H."/>
            <person name="Hayashi T."/>
            <person name="Sahin N."/>
            <person name="Tani A."/>
        </authorList>
    </citation>
    <scope>NUCLEOTIDE SEQUENCE</scope>
    <source>
        <strain evidence="2">NBRC 15686</strain>
    </source>
</reference>
<comment type="caution">
    <text evidence="2">The sequence shown here is derived from an EMBL/GenBank/DDBJ whole genome shotgun (WGS) entry which is preliminary data.</text>
</comment>
<dbReference type="Proteomes" id="UP001055039">
    <property type="component" value="Unassembled WGS sequence"/>
</dbReference>
<gene>
    <name evidence="2" type="ORF">LNAOJCKE_2379</name>
</gene>
<keyword evidence="1" id="KW-0732">Signal</keyword>
<reference evidence="2" key="2">
    <citation type="submission" date="2021-08" db="EMBL/GenBank/DDBJ databases">
        <authorList>
            <person name="Tani A."/>
            <person name="Ola A."/>
            <person name="Ogura Y."/>
            <person name="Katsura K."/>
            <person name="Hayashi T."/>
        </authorList>
    </citation>
    <scope>NUCLEOTIDE SEQUENCE</scope>
    <source>
        <strain evidence="2">NBRC 15686</strain>
    </source>
</reference>
<name>A0ABQ4UD42_9HYPH</name>
<proteinExistence type="predicted"/>
<dbReference type="RefSeq" id="WP_238224624.1">
    <property type="nucleotide sequence ID" value="NZ_BPRC01000007.1"/>
</dbReference>
<protein>
    <submittedName>
        <fullName evidence="2">Uncharacterized protein</fullName>
    </submittedName>
</protein>
<evidence type="ECO:0000313" key="3">
    <source>
        <dbReference type="Proteomes" id="UP001055039"/>
    </source>
</evidence>
<keyword evidence="3" id="KW-1185">Reference proteome</keyword>
<sequence length="173" mass="19120">MMAGRTKFLAAAAVAVALLGNQAALAKRVTVVPGDRPIAIDLPNAWKVSEIKRGIQAKTADDEVYLWFESYRPAQFQTLLDEHNAYFKGQGVKVVGTETAKQVDFPTYVLKVTEYPATYEGKPTVLRYLSVVPKAEGDRYLLVSYWASPAGDKQYDSEVQRILNNLAAAYDGK</sequence>
<organism evidence="2 3">
    <name type="scientific">Methylorubrum aminovorans</name>
    <dbReference type="NCBI Taxonomy" id="269069"/>
    <lineage>
        <taxon>Bacteria</taxon>
        <taxon>Pseudomonadati</taxon>
        <taxon>Pseudomonadota</taxon>
        <taxon>Alphaproteobacteria</taxon>
        <taxon>Hyphomicrobiales</taxon>
        <taxon>Methylobacteriaceae</taxon>
        <taxon>Methylorubrum</taxon>
    </lineage>
</organism>
<evidence type="ECO:0000256" key="1">
    <source>
        <dbReference type="SAM" id="SignalP"/>
    </source>
</evidence>
<feature type="chain" id="PRO_5047285731" evidence="1">
    <location>
        <begin position="27"/>
        <end position="173"/>
    </location>
</feature>
<feature type="signal peptide" evidence="1">
    <location>
        <begin position="1"/>
        <end position="26"/>
    </location>
</feature>
<accession>A0ABQ4UD42</accession>
<dbReference type="EMBL" id="BPRC01000007">
    <property type="protein sequence ID" value="GJE65169.1"/>
    <property type="molecule type" value="Genomic_DNA"/>
</dbReference>